<accession>A0A857DGL0</accession>
<name>A0A857DGL0_9FIRM</name>
<keyword evidence="5" id="KW-1003">Cell membrane</keyword>
<sequence>MQRRKKQSDEMSFFSHFKEMRKVLLFSVYAIAIGAIVGWAFSDYAFRFLAIPMSGLSEVHFITTTPMEPLMVKLKVSLIAGVVVALPIIIWQLWSFILPALKSNERKYLYFIFPSSLLLFFAGAAFVILFVLPLCLKILLFAGIGAIDTTPFVTKSSYINFVFTLALSFGLFFQLPVVLILLIRIGIISPQALAKYRKWAFFVIVILAVVLSPTPDLMTQVLIIGPMYLLYEISIWVGYIVVRRRTKMLKREEEEVI</sequence>
<evidence type="ECO:0000313" key="7">
    <source>
        <dbReference type="Proteomes" id="UP000430508"/>
    </source>
</evidence>
<dbReference type="GO" id="GO:0033281">
    <property type="term" value="C:TAT protein transport complex"/>
    <property type="evidence" value="ECO:0007669"/>
    <property type="project" value="UniProtKB-UniRule"/>
</dbReference>
<keyword evidence="3 5" id="KW-1133">Transmembrane helix</keyword>
<dbReference type="NCBIfam" id="TIGR00945">
    <property type="entry name" value="tatC"/>
    <property type="match status" value="1"/>
</dbReference>
<dbReference type="HAMAP" id="MF_00902">
    <property type="entry name" value="TatC"/>
    <property type="match status" value="1"/>
</dbReference>
<evidence type="ECO:0000256" key="3">
    <source>
        <dbReference type="ARBA" id="ARBA00022989"/>
    </source>
</evidence>
<protein>
    <recommendedName>
        <fullName evidence="5">Sec-independent protein translocase protein TatC</fullName>
    </recommendedName>
</protein>
<keyword evidence="2 5" id="KW-0812">Transmembrane</keyword>
<evidence type="ECO:0000256" key="1">
    <source>
        <dbReference type="ARBA" id="ARBA00004141"/>
    </source>
</evidence>
<dbReference type="EMBL" id="CP046996">
    <property type="protein sequence ID" value="QGZ99952.1"/>
    <property type="molecule type" value="Genomic_DNA"/>
</dbReference>
<dbReference type="InterPro" id="IPR002033">
    <property type="entry name" value="TatC"/>
</dbReference>
<feature type="transmembrane region" description="Helical" evidence="5">
    <location>
        <begin position="108"/>
        <end position="141"/>
    </location>
</feature>
<keyword evidence="5" id="KW-0811">Translocation</keyword>
<dbReference type="GO" id="GO:0043953">
    <property type="term" value="P:protein transport by the Tat complex"/>
    <property type="evidence" value="ECO:0007669"/>
    <property type="project" value="UniProtKB-UniRule"/>
</dbReference>
<feature type="transmembrane region" description="Helical" evidence="5">
    <location>
        <begin position="221"/>
        <end position="242"/>
    </location>
</feature>
<keyword evidence="4 5" id="KW-0472">Membrane</keyword>
<evidence type="ECO:0000313" key="6">
    <source>
        <dbReference type="EMBL" id="QGZ99952.1"/>
    </source>
</evidence>
<feature type="transmembrane region" description="Helical" evidence="5">
    <location>
        <begin position="21"/>
        <end position="41"/>
    </location>
</feature>
<dbReference type="AlphaFoldDB" id="A0A857DGL0"/>
<keyword evidence="5" id="KW-0813">Transport</keyword>
<evidence type="ECO:0000256" key="5">
    <source>
        <dbReference type="HAMAP-Rule" id="MF_00902"/>
    </source>
</evidence>
<organism evidence="6 7">
    <name type="scientific">Dehalobacter restrictus</name>
    <dbReference type="NCBI Taxonomy" id="55583"/>
    <lineage>
        <taxon>Bacteria</taxon>
        <taxon>Bacillati</taxon>
        <taxon>Bacillota</taxon>
        <taxon>Clostridia</taxon>
        <taxon>Eubacteriales</taxon>
        <taxon>Desulfitobacteriaceae</taxon>
        <taxon>Dehalobacter</taxon>
    </lineage>
</organism>
<feature type="transmembrane region" description="Helical" evidence="5">
    <location>
        <begin position="199"/>
        <end position="215"/>
    </location>
</feature>
<gene>
    <name evidence="5 6" type="primary">tatC</name>
    <name evidence="6" type="ORF">GQ588_04470</name>
</gene>
<dbReference type="GO" id="GO:0065002">
    <property type="term" value="P:intracellular protein transmembrane transport"/>
    <property type="evidence" value="ECO:0007669"/>
    <property type="project" value="TreeGrafter"/>
</dbReference>
<comment type="function">
    <text evidence="5">Part of the twin-arginine translocation (Tat) system that transports large folded proteins containing a characteristic twin-arginine motif in their signal peptide across membranes.</text>
</comment>
<dbReference type="GO" id="GO:0009977">
    <property type="term" value="F:proton motive force dependent protein transmembrane transporter activity"/>
    <property type="evidence" value="ECO:0007669"/>
    <property type="project" value="TreeGrafter"/>
</dbReference>
<comment type="similarity">
    <text evidence="5">Belongs to the TatC family.</text>
</comment>
<dbReference type="PRINTS" id="PR01840">
    <property type="entry name" value="TATCFAMILY"/>
</dbReference>
<evidence type="ECO:0000256" key="2">
    <source>
        <dbReference type="ARBA" id="ARBA00022692"/>
    </source>
</evidence>
<feature type="transmembrane region" description="Helical" evidence="5">
    <location>
        <begin position="76"/>
        <end position="101"/>
    </location>
</feature>
<proteinExistence type="inferred from homology"/>
<comment type="subcellular location">
    <subcellularLocation>
        <location evidence="5">Cell membrane</location>
        <topology evidence="5">Multi-pass membrane protein</topology>
    </subcellularLocation>
    <subcellularLocation>
        <location evidence="1">Membrane</location>
        <topology evidence="1">Multi-pass membrane protein</topology>
    </subcellularLocation>
</comment>
<dbReference type="Proteomes" id="UP000430508">
    <property type="component" value="Chromosome"/>
</dbReference>
<comment type="subunit">
    <text evidence="5">Forms a complex with TatA.</text>
</comment>
<evidence type="ECO:0000256" key="4">
    <source>
        <dbReference type="ARBA" id="ARBA00023136"/>
    </source>
</evidence>
<dbReference type="Pfam" id="PF00902">
    <property type="entry name" value="TatC"/>
    <property type="match status" value="1"/>
</dbReference>
<reference evidence="6 7" key="1">
    <citation type="submission" date="2019-12" db="EMBL/GenBank/DDBJ databases">
        <title>Sequence classification of anaerobic respiratory reductive dehalogenases: First we see many, then we see few.</title>
        <authorList>
            <person name="Molenda O."/>
            <person name="Puentes Jacome L.A."/>
            <person name="Cao X."/>
            <person name="Nesbo C.L."/>
            <person name="Tang S."/>
            <person name="Morson N."/>
            <person name="Patron J."/>
            <person name="Lomheim L."/>
            <person name="Wishart D.S."/>
            <person name="Edwards E.A."/>
        </authorList>
    </citation>
    <scope>NUCLEOTIDE SEQUENCE [LARGE SCALE GENOMIC DNA]</scope>
    <source>
        <strain evidence="6 7">12DCA</strain>
    </source>
</reference>
<dbReference type="InterPro" id="IPR019820">
    <property type="entry name" value="Sec-indep_translocase_CS"/>
</dbReference>
<dbReference type="PANTHER" id="PTHR30371">
    <property type="entry name" value="SEC-INDEPENDENT PROTEIN TRANSLOCASE PROTEIN TATC"/>
    <property type="match status" value="1"/>
</dbReference>
<dbReference type="PANTHER" id="PTHR30371:SF0">
    <property type="entry name" value="SEC-INDEPENDENT PROTEIN TRANSLOCASE PROTEIN TATC, CHLOROPLASTIC-RELATED"/>
    <property type="match status" value="1"/>
</dbReference>
<keyword evidence="5" id="KW-0653">Protein transport</keyword>
<dbReference type="PROSITE" id="PS01218">
    <property type="entry name" value="TATC"/>
    <property type="match status" value="1"/>
</dbReference>
<feature type="transmembrane region" description="Helical" evidence="5">
    <location>
        <begin position="161"/>
        <end position="187"/>
    </location>
</feature>